<dbReference type="InterPro" id="IPR002629">
    <property type="entry name" value="Met_Synth_C/arc"/>
</dbReference>
<dbReference type="SUPFAM" id="SSF51726">
    <property type="entry name" value="UROD/MetE-like"/>
    <property type="match status" value="1"/>
</dbReference>
<dbReference type="InterPro" id="IPR038071">
    <property type="entry name" value="UROD/MetE-like_sf"/>
</dbReference>
<gene>
    <name evidence="5" type="ORF">VitviT2T_003047</name>
</gene>
<protein>
    <recommendedName>
        <fullName evidence="4">Cobalamin-independent methionine synthase MetE C-terminal/archaeal domain-containing protein</fullName>
    </recommendedName>
</protein>
<dbReference type="PANTHER" id="PTHR30519">
    <property type="entry name" value="5-METHYLTETRAHYDROPTEROYLTRIGLUTAMATE--HOMOCYSTEINE METHYLTRANSFERASE"/>
    <property type="match status" value="1"/>
</dbReference>
<evidence type="ECO:0000313" key="6">
    <source>
        <dbReference type="Proteomes" id="UP001227230"/>
    </source>
</evidence>
<reference evidence="5 6" key="1">
    <citation type="journal article" date="2023" name="Hortic Res">
        <title>The complete reference genome for grapevine (Vitis vinifera L.) genetics and breeding.</title>
        <authorList>
            <person name="Shi X."/>
            <person name="Cao S."/>
            <person name="Wang X."/>
            <person name="Huang S."/>
            <person name="Wang Y."/>
            <person name="Liu Z."/>
            <person name="Liu W."/>
            <person name="Leng X."/>
            <person name="Peng Y."/>
            <person name="Wang N."/>
            <person name="Wang Y."/>
            <person name="Ma Z."/>
            <person name="Xu X."/>
            <person name="Zhang F."/>
            <person name="Xue H."/>
            <person name="Zhong H."/>
            <person name="Wang Y."/>
            <person name="Zhang K."/>
            <person name="Velt A."/>
            <person name="Avia K."/>
            <person name="Holtgrawe D."/>
            <person name="Grimplet J."/>
            <person name="Matus J.T."/>
            <person name="Ware D."/>
            <person name="Wu X."/>
            <person name="Wang H."/>
            <person name="Liu C."/>
            <person name="Fang Y."/>
            <person name="Rustenholz C."/>
            <person name="Cheng Z."/>
            <person name="Xiao H."/>
            <person name="Zhou Y."/>
        </authorList>
    </citation>
    <scope>NUCLEOTIDE SEQUENCE [LARGE SCALE GENOMIC DNA]</scope>
    <source>
        <strain evidence="6">cv. Pinot noir / PN40024</strain>
        <tissue evidence="5">Leaf</tissue>
    </source>
</reference>
<name>A0ABY9BLA8_VITVI</name>
<comment type="cofactor">
    <cofactor evidence="1">
        <name>Zn(2+)</name>
        <dbReference type="ChEBI" id="CHEBI:29105"/>
    </cofactor>
</comment>
<dbReference type="Pfam" id="PF01717">
    <property type="entry name" value="Meth_synt_2"/>
    <property type="match status" value="1"/>
</dbReference>
<organism evidence="5 6">
    <name type="scientific">Vitis vinifera</name>
    <name type="common">Grape</name>
    <dbReference type="NCBI Taxonomy" id="29760"/>
    <lineage>
        <taxon>Eukaryota</taxon>
        <taxon>Viridiplantae</taxon>
        <taxon>Streptophyta</taxon>
        <taxon>Embryophyta</taxon>
        <taxon>Tracheophyta</taxon>
        <taxon>Spermatophyta</taxon>
        <taxon>Magnoliopsida</taxon>
        <taxon>eudicotyledons</taxon>
        <taxon>Gunneridae</taxon>
        <taxon>Pentapetalae</taxon>
        <taxon>rosids</taxon>
        <taxon>Vitales</taxon>
        <taxon>Vitaceae</taxon>
        <taxon>Viteae</taxon>
        <taxon>Vitis</taxon>
    </lineage>
</organism>
<proteinExistence type="predicted"/>
<dbReference type="Gene3D" id="3.20.20.210">
    <property type="match status" value="1"/>
</dbReference>
<keyword evidence="6" id="KW-1185">Reference proteome</keyword>
<sequence length="51" mass="5829">MVEYFGHQLSGFDSTINERVQSYGSRYAKSPIIYGVVSRPKALIVLWFSMV</sequence>
<evidence type="ECO:0000259" key="4">
    <source>
        <dbReference type="Pfam" id="PF01717"/>
    </source>
</evidence>
<evidence type="ECO:0000313" key="5">
    <source>
        <dbReference type="EMBL" id="WJZ83357.1"/>
    </source>
</evidence>
<dbReference type="EMBL" id="CP126650">
    <property type="protein sequence ID" value="WJZ83357.1"/>
    <property type="molecule type" value="Genomic_DNA"/>
</dbReference>
<dbReference type="Proteomes" id="UP001227230">
    <property type="component" value="Chromosome 3"/>
</dbReference>
<evidence type="ECO:0000256" key="1">
    <source>
        <dbReference type="ARBA" id="ARBA00001947"/>
    </source>
</evidence>
<accession>A0ABY9BLA8</accession>
<evidence type="ECO:0000256" key="3">
    <source>
        <dbReference type="ARBA" id="ARBA00022833"/>
    </source>
</evidence>
<evidence type="ECO:0000256" key="2">
    <source>
        <dbReference type="ARBA" id="ARBA00022723"/>
    </source>
</evidence>
<keyword evidence="2" id="KW-0479">Metal-binding</keyword>
<keyword evidence="3" id="KW-0862">Zinc</keyword>
<feature type="domain" description="Cobalamin-independent methionine synthase MetE C-terminal/archaeal" evidence="4">
    <location>
        <begin position="1"/>
        <end position="48"/>
    </location>
</feature>